<dbReference type="Proteomes" id="UP000245678">
    <property type="component" value="Unassembled WGS sequence"/>
</dbReference>
<name>A0A316GS33_9SPHI</name>
<organism evidence="1 2">
    <name type="scientific">Mucilaginibacter oryzae</name>
    <dbReference type="NCBI Taxonomy" id="468058"/>
    <lineage>
        <taxon>Bacteria</taxon>
        <taxon>Pseudomonadati</taxon>
        <taxon>Bacteroidota</taxon>
        <taxon>Sphingobacteriia</taxon>
        <taxon>Sphingobacteriales</taxon>
        <taxon>Sphingobacteriaceae</taxon>
        <taxon>Mucilaginibacter</taxon>
    </lineage>
</organism>
<reference evidence="1 2" key="1">
    <citation type="submission" date="2018-05" db="EMBL/GenBank/DDBJ databases">
        <title>Genomic Encyclopedia of Archaeal and Bacterial Type Strains, Phase II (KMG-II): from individual species to whole genera.</title>
        <authorList>
            <person name="Goeker M."/>
        </authorList>
    </citation>
    <scope>NUCLEOTIDE SEQUENCE [LARGE SCALE GENOMIC DNA]</scope>
    <source>
        <strain evidence="1 2">DSM 19975</strain>
    </source>
</reference>
<dbReference type="AlphaFoldDB" id="A0A316GS33"/>
<keyword evidence="2" id="KW-1185">Reference proteome</keyword>
<gene>
    <name evidence="1" type="ORF">LX99_05032</name>
</gene>
<evidence type="ECO:0000313" key="1">
    <source>
        <dbReference type="EMBL" id="PWK65387.1"/>
    </source>
</evidence>
<proteinExistence type="predicted"/>
<protein>
    <submittedName>
        <fullName evidence="1">Uncharacterized protein</fullName>
    </submittedName>
</protein>
<accession>A0A316GS33</accession>
<sequence length="59" mass="7195">MAFIDPQIDFRRTQQLTGRNFSEINFAAFHNSWSWPFELVRRDDFPFFSKGIFRTQLTY</sequence>
<dbReference type="EMBL" id="QGHA01000022">
    <property type="protein sequence ID" value="PWK65387.1"/>
    <property type="molecule type" value="Genomic_DNA"/>
</dbReference>
<comment type="caution">
    <text evidence="1">The sequence shown here is derived from an EMBL/GenBank/DDBJ whole genome shotgun (WGS) entry which is preliminary data.</text>
</comment>
<evidence type="ECO:0000313" key="2">
    <source>
        <dbReference type="Proteomes" id="UP000245678"/>
    </source>
</evidence>